<dbReference type="InterPro" id="IPR011969">
    <property type="entry name" value="Clan_AA_Asp_peptidase_C"/>
</dbReference>
<keyword evidence="1" id="KW-0812">Transmembrane</keyword>
<keyword evidence="1" id="KW-0472">Membrane</keyword>
<gene>
    <name evidence="2" type="ORF">D6858_12805</name>
</gene>
<dbReference type="GO" id="GO:0006508">
    <property type="term" value="P:proteolysis"/>
    <property type="evidence" value="ECO:0007669"/>
    <property type="project" value="UniProtKB-KW"/>
</dbReference>
<sequence length="221" mass="23022">MDLHALWTAFSQIILAIPRSGLLIFTLCAIVGSVLGGILARRGSGVGRLVNTLSSFALAGVLVVVVLQVARFDPRLDIAVPELGLPPQTVAGGETRIPMAPDGHFWVRATVNGVTAPFLVDTGATLTAVSDTVAEKAGISARRGSFPVRIETANGSVTAQLATVDTIGFGNVEASGLDAVIAPNFGETNVIGMNLLSRLASWRVEGNTLIMVPKNPRPMAE</sequence>
<dbReference type="InterPro" id="IPR034122">
    <property type="entry name" value="Retropepsin-like_bacterial"/>
</dbReference>
<dbReference type="EC" id="3.4.23.-" evidence="2"/>
<keyword evidence="2" id="KW-0645">Protease</keyword>
<name>A0A419QZM3_9SPHN</name>
<dbReference type="SUPFAM" id="SSF50630">
    <property type="entry name" value="Acid proteases"/>
    <property type="match status" value="1"/>
</dbReference>
<dbReference type="Pfam" id="PF13975">
    <property type="entry name" value="gag-asp_proteas"/>
    <property type="match status" value="1"/>
</dbReference>
<feature type="transmembrane region" description="Helical" evidence="1">
    <location>
        <begin position="20"/>
        <end position="40"/>
    </location>
</feature>
<evidence type="ECO:0000313" key="2">
    <source>
        <dbReference type="EMBL" id="RJX66386.1"/>
    </source>
</evidence>
<protein>
    <submittedName>
        <fullName evidence="2">TIGR02281 family clan AA aspartic protease</fullName>
        <ecNumber evidence="2">3.4.23.-</ecNumber>
    </submittedName>
</protein>
<dbReference type="CDD" id="cd05483">
    <property type="entry name" value="retropepsin_like_bacteria"/>
    <property type="match status" value="1"/>
</dbReference>
<accession>A0A419QZM3</accession>
<keyword evidence="2" id="KW-0378">Hydrolase</keyword>
<dbReference type="NCBIfam" id="TIGR02281">
    <property type="entry name" value="clan_AA_DTGA"/>
    <property type="match status" value="1"/>
</dbReference>
<dbReference type="RefSeq" id="WP_120111175.1">
    <property type="nucleotide sequence ID" value="NZ_RAHJ01000020.1"/>
</dbReference>
<dbReference type="AlphaFoldDB" id="A0A419QZM3"/>
<dbReference type="Proteomes" id="UP000284322">
    <property type="component" value="Unassembled WGS sequence"/>
</dbReference>
<keyword evidence="1" id="KW-1133">Transmembrane helix</keyword>
<comment type="caution">
    <text evidence="2">The sequence shown here is derived from an EMBL/GenBank/DDBJ whole genome shotgun (WGS) entry which is preliminary data.</text>
</comment>
<dbReference type="InterPro" id="IPR001969">
    <property type="entry name" value="Aspartic_peptidase_AS"/>
</dbReference>
<proteinExistence type="predicted"/>
<dbReference type="OrthoDB" id="7595324at2"/>
<keyword evidence="3" id="KW-1185">Reference proteome</keyword>
<dbReference type="EMBL" id="RAHJ01000020">
    <property type="protein sequence ID" value="RJX66386.1"/>
    <property type="molecule type" value="Genomic_DNA"/>
</dbReference>
<dbReference type="PROSITE" id="PS00141">
    <property type="entry name" value="ASP_PROTEASE"/>
    <property type="match status" value="1"/>
</dbReference>
<evidence type="ECO:0000256" key="1">
    <source>
        <dbReference type="SAM" id="Phobius"/>
    </source>
</evidence>
<reference evidence="2 3" key="1">
    <citation type="submission" date="2018-09" db="EMBL/GenBank/DDBJ databases">
        <title>Altererythrobacter sp.Ery1 and Ery12, the genome sequencing of novel strains in genus Alterythrobacter.</title>
        <authorList>
            <person name="Cheng H."/>
            <person name="Wu Y.-H."/>
            <person name="Fang C."/>
            <person name="Xu X.-W."/>
        </authorList>
    </citation>
    <scope>NUCLEOTIDE SEQUENCE [LARGE SCALE GENOMIC DNA]</scope>
    <source>
        <strain evidence="2 3">Ery12</strain>
    </source>
</reference>
<dbReference type="GO" id="GO:0004190">
    <property type="term" value="F:aspartic-type endopeptidase activity"/>
    <property type="evidence" value="ECO:0007669"/>
    <property type="project" value="InterPro"/>
</dbReference>
<feature type="transmembrane region" description="Helical" evidence="1">
    <location>
        <begin position="52"/>
        <end position="70"/>
    </location>
</feature>
<dbReference type="Gene3D" id="2.40.70.10">
    <property type="entry name" value="Acid Proteases"/>
    <property type="match status" value="1"/>
</dbReference>
<evidence type="ECO:0000313" key="3">
    <source>
        <dbReference type="Proteomes" id="UP000284322"/>
    </source>
</evidence>
<dbReference type="InterPro" id="IPR021109">
    <property type="entry name" value="Peptidase_aspartic_dom_sf"/>
</dbReference>
<organism evidence="2 3">
    <name type="scientific">Tsuneonella suprasediminis</name>
    <dbReference type="NCBI Taxonomy" id="2306996"/>
    <lineage>
        <taxon>Bacteria</taxon>
        <taxon>Pseudomonadati</taxon>
        <taxon>Pseudomonadota</taxon>
        <taxon>Alphaproteobacteria</taxon>
        <taxon>Sphingomonadales</taxon>
        <taxon>Erythrobacteraceae</taxon>
        <taxon>Tsuneonella</taxon>
    </lineage>
</organism>